<organism evidence="1 2">
    <name type="scientific">Aldrovandia affinis</name>
    <dbReference type="NCBI Taxonomy" id="143900"/>
    <lineage>
        <taxon>Eukaryota</taxon>
        <taxon>Metazoa</taxon>
        <taxon>Chordata</taxon>
        <taxon>Craniata</taxon>
        <taxon>Vertebrata</taxon>
        <taxon>Euteleostomi</taxon>
        <taxon>Actinopterygii</taxon>
        <taxon>Neopterygii</taxon>
        <taxon>Teleostei</taxon>
        <taxon>Notacanthiformes</taxon>
        <taxon>Halosauridae</taxon>
        <taxon>Aldrovandia</taxon>
    </lineage>
</organism>
<protein>
    <submittedName>
        <fullName evidence="1">Uncharacterized protein</fullName>
    </submittedName>
</protein>
<dbReference type="EMBL" id="JAINUG010000327">
    <property type="protein sequence ID" value="KAJ8378214.1"/>
    <property type="molecule type" value="Genomic_DNA"/>
</dbReference>
<comment type="caution">
    <text evidence="1">The sequence shown here is derived from an EMBL/GenBank/DDBJ whole genome shotgun (WGS) entry which is preliminary data.</text>
</comment>
<reference evidence="1" key="1">
    <citation type="journal article" date="2023" name="Science">
        <title>Genome structures resolve the early diversification of teleost fishes.</title>
        <authorList>
            <person name="Parey E."/>
            <person name="Louis A."/>
            <person name="Montfort J."/>
            <person name="Bouchez O."/>
            <person name="Roques C."/>
            <person name="Iampietro C."/>
            <person name="Lluch J."/>
            <person name="Castinel A."/>
            <person name="Donnadieu C."/>
            <person name="Desvignes T."/>
            <person name="Floi Bucao C."/>
            <person name="Jouanno E."/>
            <person name="Wen M."/>
            <person name="Mejri S."/>
            <person name="Dirks R."/>
            <person name="Jansen H."/>
            <person name="Henkel C."/>
            <person name="Chen W.J."/>
            <person name="Zahm M."/>
            <person name="Cabau C."/>
            <person name="Klopp C."/>
            <person name="Thompson A.W."/>
            <person name="Robinson-Rechavi M."/>
            <person name="Braasch I."/>
            <person name="Lecointre G."/>
            <person name="Bobe J."/>
            <person name="Postlethwait J.H."/>
            <person name="Berthelot C."/>
            <person name="Roest Crollius H."/>
            <person name="Guiguen Y."/>
        </authorList>
    </citation>
    <scope>NUCLEOTIDE SEQUENCE</scope>
    <source>
        <strain evidence="1">NC1722</strain>
    </source>
</reference>
<dbReference type="Proteomes" id="UP001221898">
    <property type="component" value="Unassembled WGS sequence"/>
</dbReference>
<sequence>MGLSEAEEPSYSTVAPGAFTKGQGLKISPMQFPTWWTEPIHSRYRYLALRHGKEGIQAIPRKVPEGPRCSSLDIFAMRLISIHLTQQGPLENGGRNTQVPVARM</sequence>
<proteinExistence type="predicted"/>
<accession>A0AAD7W2X5</accession>
<dbReference type="AlphaFoldDB" id="A0AAD7W2X5"/>
<name>A0AAD7W2X5_9TELE</name>
<keyword evidence="2" id="KW-1185">Reference proteome</keyword>
<evidence type="ECO:0000313" key="1">
    <source>
        <dbReference type="EMBL" id="KAJ8378214.1"/>
    </source>
</evidence>
<evidence type="ECO:0000313" key="2">
    <source>
        <dbReference type="Proteomes" id="UP001221898"/>
    </source>
</evidence>
<gene>
    <name evidence="1" type="ORF">AAFF_G00245020</name>
</gene>